<sequence length="56" mass="6444">KKVQTEQKNPIKHSWSSIDERGIRETRAVIPQTALRFKERLLSTLSSLVLIASRLL</sequence>
<dbReference type="AlphaFoldDB" id="A0AAV4TS63"/>
<evidence type="ECO:0000313" key="1">
    <source>
        <dbReference type="EMBL" id="GIY49438.1"/>
    </source>
</evidence>
<dbReference type="Proteomes" id="UP001054837">
    <property type="component" value="Unassembled WGS sequence"/>
</dbReference>
<keyword evidence="2" id="KW-1185">Reference proteome</keyword>
<name>A0AAV4TS63_9ARAC</name>
<evidence type="ECO:0000313" key="2">
    <source>
        <dbReference type="Proteomes" id="UP001054837"/>
    </source>
</evidence>
<comment type="caution">
    <text evidence="1">The sequence shown here is derived from an EMBL/GenBank/DDBJ whole genome shotgun (WGS) entry which is preliminary data.</text>
</comment>
<feature type="non-terminal residue" evidence="1">
    <location>
        <position position="1"/>
    </location>
</feature>
<protein>
    <submittedName>
        <fullName evidence="1">Uncharacterized protein</fullName>
    </submittedName>
</protein>
<organism evidence="1 2">
    <name type="scientific">Caerostris darwini</name>
    <dbReference type="NCBI Taxonomy" id="1538125"/>
    <lineage>
        <taxon>Eukaryota</taxon>
        <taxon>Metazoa</taxon>
        <taxon>Ecdysozoa</taxon>
        <taxon>Arthropoda</taxon>
        <taxon>Chelicerata</taxon>
        <taxon>Arachnida</taxon>
        <taxon>Araneae</taxon>
        <taxon>Araneomorphae</taxon>
        <taxon>Entelegynae</taxon>
        <taxon>Araneoidea</taxon>
        <taxon>Araneidae</taxon>
        <taxon>Caerostris</taxon>
    </lineage>
</organism>
<dbReference type="EMBL" id="BPLQ01010227">
    <property type="protein sequence ID" value="GIY49438.1"/>
    <property type="molecule type" value="Genomic_DNA"/>
</dbReference>
<proteinExistence type="predicted"/>
<accession>A0AAV4TS63</accession>
<reference evidence="1 2" key="1">
    <citation type="submission" date="2021-06" db="EMBL/GenBank/DDBJ databases">
        <title>Caerostris darwini draft genome.</title>
        <authorList>
            <person name="Kono N."/>
            <person name="Arakawa K."/>
        </authorList>
    </citation>
    <scope>NUCLEOTIDE SEQUENCE [LARGE SCALE GENOMIC DNA]</scope>
</reference>
<gene>
    <name evidence="1" type="ORF">CDAR_603051</name>
</gene>